<dbReference type="Gene3D" id="2.30.30.40">
    <property type="entry name" value="SH3 Domains"/>
    <property type="match status" value="1"/>
</dbReference>
<sequence length="426" mass="48988">MNVRHLFILCGTFLLFMACKDSPKQKSPSFSKNPNHSYVIAIKSDISVKKEPMEGKLVGLIERGEMCELVDSVNGWYKVRLRTGEEGYVNSEFSKVLSHDSIPKEAFESYFPLAEPRVQYGDLSFRVDGNNVFMARAYNSVPEDGDLWKSVYQGATIYYGKIEGNRLVFTRSLSRFDLTLDSLAPSELEEIEPYTAYYSPVERGFIFEGALFKAVDLDEDSNTVSVIEDTGVPHPLSARKGLCIYGNVESVTDSEGKTTRFDKVGNILEISKGEEYSLIYKYNDNRTEYSRSDWGSYTITYSDHKRSDMSKNESDMEGSVEYLFDEQDRIIERKNQVRMTYLTETYTYTGTNLLPDSRNSHDYDETGDYLTADRYEYLEVDKHGNWLKRKVVRTNKVTEYVDGGEDIVKTETEPERIETQTIKYFN</sequence>
<feature type="domain" description="SH3" evidence="2">
    <location>
        <begin position="34"/>
        <end position="99"/>
    </location>
</feature>
<protein>
    <recommendedName>
        <fullName evidence="2">SH3 domain-containing protein</fullName>
    </recommendedName>
</protein>
<gene>
    <name evidence="3" type="ORF">ERS852554_02913</name>
</gene>
<reference evidence="3 4" key="1">
    <citation type="submission" date="2015-09" db="EMBL/GenBank/DDBJ databases">
        <authorList>
            <consortium name="Pathogen Informatics"/>
        </authorList>
    </citation>
    <scope>NUCLEOTIDE SEQUENCE [LARGE SCALE GENOMIC DNA]</scope>
    <source>
        <strain evidence="3 4">2789STDY5834942</strain>
    </source>
</reference>
<dbReference type="Proteomes" id="UP000095788">
    <property type="component" value="Unassembled WGS sequence"/>
</dbReference>
<dbReference type="PROSITE" id="PS50002">
    <property type="entry name" value="SH3"/>
    <property type="match status" value="1"/>
</dbReference>
<dbReference type="EMBL" id="CZBF01000005">
    <property type="protein sequence ID" value="CUQ09751.1"/>
    <property type="molecule type" value="Genomic_DNA"/>
</dbReference>
<evidence type="ECO:0000259" key="2">
    <source>
        <dbReference type="PROSITE" id="PS50002"/>
    </source>
</evidence>
<keyword evidence="1" id="KW-0728">SH3 domain</keyword>
<organism evidence="3 4">
    <name type="scientific">Bacteroides uniformis</name>
    <dbReference type="NCBI Taxonomy" id="820"/>
    <lineage>
        <taxon>Bacteria</taxon>
        <taxon>Pseudomonadati</taxon>
        <taxon>Bacteroidota</taxon>
        <taxon>Bacteroidia</taxon>
        <taxon>Bacteroidales</taxon>
        <taxon>Bacteroidaceae</taxon>
        <taxon>Bacteroides</taxon>
    </lineage>
</organism>
<evidence type="ECO:0000313" key="3">
    <source>
        <dbReference type="EMBL" id="CUQ09751.1"/>
    </source>
</evidence>
<evidence type="ECO:0000256" key="1">
    <source>
        <dbReference type="ARBA" id="ARBA00022443"/>
    </source>
</evidence>
<dbReference type="AlphaFoldDB" id="A0A174TMT8"/>
<accession>A0A174TMT8</accession>
<proteinExistence type="predicted"/>
<dbReference type="PROSITE" id="PS51257">
    <property type="entry name" value="PROKAR_LIPOPROTEIN"/>
    <property type="match status" value="1"/>
</dbReference>
<evidence type="ECO:0000313" key="4">
    <source>
        <dbReference type="Proteomes" id="UP000095788"/>
    </source>
</evidence>
<name>A0A174TMT8_BACUN</name>
<dbReference type="InterPro" id="IPR001452">
    <property type="entry name" value="SH3_domain"/>
</dbReference>